<dbReference type="Proteomes" id="UP000498980">
    <property type="component" value="Unassembled WGS sequence"/>
</dbReference>
<keyword evidence="3" id="KW-1185">Reference proteome</keyword>
<gene>
    <name evidence="2" type="ORF">Sfulv_25710</name>
</gene>
<protein>
    <submittedName>
        <fullName evidence="2">Uncharacterized protein</fullName>
    </submittedName>
</protein>
<proteinExistence type="predicted"/>
<accession>A0A7J0C5L9</accession>
<sequence>MRGERGYGDLPYRAVGRPDLRRFDEDGAGRGGVGGCGDWHRHVRLLIGAGRGGRDAAAAGDRHPARSRKCRRDHGGRLVPTGPGQLISTYN</sequence>
<dbReference type="AlphaFoldDB" id="A0A7J0C5L9"/>
<feature type="compositionally biased region" description="Basic residues" evidence="1">
    <location>
        <begin position="65"/>
        <end position="74"/>
    </location>
</feature>
<dbReference type="EMBL" id="BLWC01000001">
    <property type="protein sequence ID" value="GFM97760.1"/>
    <property type="molecule type" value="Genomic_DNA"/>
</dbReference>
<comment type="caution">
    <text evidence="2">The sequence shown here is derived from an EMBL/GenBank/DDBJ whole genome shotgun (WGS) entry which is preliminary data.</text>
</comment>
<evidence type="ECO:0000313" key="3">
    <source>
        <dbReference type="Proteomes" id="UP000498980"/>
    </source>
</evidence>
<feature type="region of interest" description="Disordered" evidence="1">
    <location>
        <begin position="51"/>
        <end position="91"/>
    </location>
</feature>
<name>A0A7J0C5L9_9ACTN</name>
<evidence type="ECO:0000313" key="2">
    <source>
        <dbReference type="EMBL" id="GFM97760.1"/>
    </source>
</evidence>
<evidence type="ECO:0000256" key="1">
    <source>
        <dbReference type="SAM" id="MobiDB-lite"/>
    </source>
</evidence>
<organism evidence="2 3">
    <name type="scientific">Streptomyces fulvorobeus</name>
    <dbReference type="NCBI Taxonomy" id="284028"/>
    <lineage>
        <taxon>Bacteria</taxon>
        <taxon>Bacillati</taxon>
        <taxon>Actinomycetota</taxon>
        <taxon>Actinomycetes</taxon>
        <taxon>Kitasatosporales</taxon>
        <taxon>Streptomycetaceae</taxon>
        <taxon>Streptomyces</taxon>
    </lineage>
</organism>
<reference evidence="2 3" key="1">
    <citation type="submission" date="2020-05" db="EMBL/GenBank/DDBJ databases">
        <title>Whole genome shotgun sequence of Streptomyces fulvorobeus NBRC 15897.</title>
        <authorList>
            <person name="Komaki H."/>
            <person name="Tamura T."/>
        </authorList>
    </citation>
    <scope>NUCLEOTIDE SEQUENCE [LARGE SCALE GENOMIC DNA]</scope>
    <source>
        <strain evidence="2 3">NBRC 15897</strain>
    </source>
</reference>